<accession>R3KK44</accession>
<evidence type="ECO:0000313" key="3">
    <source>
        <dbReference type="Proteomes" id="UP000013638"/>
    </source>
</evidence>
<evidence type="ECO:0000313" key="2">
    <source>
        <dbReference type="EMBL" id="EOK08854.1"/>
    </source>
</evidence>
<feature type="domain" description="Polymerase nucleotidyl transferase" evidence="1">
    <location>
        <begin position="2"/>
        <end position="50"/>
    </location>
</feature>
<dbReference type="PATRIC" id="fig|1169311.3.peg.2971"/>
<gene>
    <name evidence="2" type="ORF">WOU_03021</name>
</gene>
<dbReference type="Proteomes" id="UP000013638">
    <property type="component" value="Unassembled WGS sequence"/>
</dbReference>
<dbReference type="GO" id="GO:0016779">
    <property type="term" value="F:nucleotidyltransferase activity"/>
    <property type="evidence" value="ECO:0007669"/>
    <property type="project" value="InterPro"/>
</dbReference>
<name>R3KK44_ENTFL</name>
<protein>
    <recommendedName>
        <fullName evidence="1">Polymerase nucleotidyl transferase domain-containing protein</fullName>
    </recommendedName>
</protein>
<dbReference type="SUPFAM" id="SSF81301">
    <property type="entry name" value="Nucleotidyltransferase"/>
    <property type="match status" value="1"/>
</dbReference>
<dbReference type="CDD" id="cd05403">
    <property type="entry name" value="NT_KNTase_like"/>
    <property type="match status" value="1"/>
</dbReference>
<dbReference type="InterPro" id="IPR002934">
    <property type="entry name" value="Polymerase_NTP_transf_dom"/>
</dbReference>
<dbReference type="AlphaFoldDB" id="R3KK44"/>
<reference evidence="2 3" key="1">
    <citation type="submission" date="2013-02" db="EMBL/GenBank/DDBJ databases">
        <title>The Genome Sequence of Enterococcus faecalis ATCC_6055.</title>
        <authorList>
            <consortium name="The Broad Institute Genome Sequencing Platform"/>
            <consortium name="The Broad Institute Genome Sequencing Center for Infectious Disease"/>
            <person name="Earl A.M."/>
            <person name="Gilmore M.S."/>
            <person name="Lebreton F."/>
            <person name="Walker B."/>
            <person name="Young S.K."/>
            <person name="Zeng Q."/>
            <person name="Gargeya S."/>
            <person name="Fitzgerald M."/>
            <person name="Haas B."/>
            <person name="Abouelleil A."/>
            <person name="Alvarado L."/>
            <person name="Arachchi H.M."/>
            <person name="Berlin A.M."/>
            <person name="Chapman S.B."/>
            <person name="Dewar J."/>
            <person name="Goldberg J."/>
            <person name="Griggs A."/>
            <person name="Gujja S."/>
            <person name="Hansen M."/>
            <person name="Howarth C."/>
            <person name="Imamovic A."/>
            <person name="Larimer J."/>
            <person name="McCowan C."/>
            <person name="Murphy C."/>
            <person name="Neiman D."/>
            <person name="Pearson M."/>
            <person name="Priest M."/>
            <person name="Roberts A."/>
            <person name="Saif S."/>
            <person name="Shea T."/>
            <person name="Sisk P."/>
            <person name="Sykes S."/>
            <person name="Wortman J."/>
            <person name="Nusbaum C."/>
            <person name="Birren B."/>
        </authorList>
    </citation>
    <scope>NUCLEOTIDE SEQUENCE [LARGE SCALE GENOMIC DNA]</scope>
    <source>
        <strain evidence="2 3">ATCC 6055</strain>
    </source>
</reference>
<comment type="caution">
    <text evidence="2">The sequence shown here is derived from an EMBL/GenBank/DDBJ whole genome shotgun (WGS) entry which is preliminary data.</text>
</comment>
<dbReference type="Pfam" id="PF01909">
    <property type="entry name" value="NTP_transf_2"/>
    <property type="match status" value="1"/>
</dbReference>
<organism evidence="2 3">
    <name type="scientific">Enterococcus faecalis ATCC 6055</name>
    <dbReference type="NCBI Taxonomy" id="1169311"/>
    <lineage>
        <taxon>Bacteria</taxon>
        <taxon>Bacillati</taxon>
        <taxon>Bacillota</taxon>
        <taxon>Bacilli</taxon>
        <taxon>Lactobacillales</taxon>
        <taxon>Enterococcaceae</taxon>
        <taxon>Enterococcus</taxon>
    </lineage>
</organism>
<sequence>MEKIMKYIFEKYDPSSIILYGSYANKTNNTNSDFDVLVISNTCQYIHDTSFVDDIQLDLFVYPKSYFKNSEIDFMSFVQIFDGKIVYDSDKIGMWLKKRVNYVISSIPYKNYEENKTQIEWCEKMLARSLRKDPEGYYRLHWVLVDSLEIYFDICSLKYYGPKKSLSYMKKKDPVSHALYAEVLEKTTHTSLEKWIHQLRNILEKVEVKD</sequence>
<evidence type="ECO:0000259" key="1">
    <source>
        <dbReference type="Pfam" id="PF01909"/>
    </source>
</evidence>
<proteinExistence type="predicted"/>
<dbReference type="EMBL" id="ASDZ01000038">
    <property type="protein sequence ID" value="EOK08854.1"/>
    <property type="molecule type" value="Genomic_DNA"/>
</dbReference>
<dbReference type="InterPro" id="IPR043519">
    <property type="entry name" value="NT_sf"/>
</dbReference>
<dbReference type="Gene3D" id="3.30.460.10">
    <property type="entry name" value="Beta Polymerase, domain 2"/>
    <property type="match status" value="1"/>
</dbReference>
<dbReference type="RefSeq" id="WP_010829183.1">
    <property type="nucleotide sequence ID" value="NZ_KB944870.1"/>
</dbReference>
<dbReference type="HOGENOM" id="CLU_110651_0_0_9"/>